<evidence type="ECO:0000313" key="4">
    <source>
        <dbReference type="Proteomes" id="UP000633814"/>
    </source>
</evidence>
<gene>
    <name evidence="3" type="ORF">JAO78_003885</name>
</gene>
<organism evidence="3 4">
    <name type="scientific">Alishewanella maricola</name>
    <dbReference type="NCBI Taxonomy" id="2795740"/>
    <lineage>
        <taxon>Bacteria</taxon>
        <taxon>Pseudomonadati</taxon>
        <taxon>Pseudomonadota</taxon>
        <taxon>Gammaproteobacteria</taxon>
        <taxon>Alteromonadales</taxon>
        <taxon>Alteromonadaceae</taxon>
        <taxon>Alishewanella</taxon>
    </lineage>
</organism>
<reference evidence="3 4" key="1">
    <citation type="submission" date="2021-10" db="EMBL/GenBank/DDBJ databases">
        <title>Alishewanella koreense sp. nov. isolated from seawater of southwestern coast in South Korea and the proposal for the reclassification of Rheinheimera perlucida and Rheinheimera tuosuensis as Arsukibacterium perlucida and Arsukibacterium tuosuensis.</title>
        <authorList>
            <person name="Kim K.H."/>
            <person name="Ruan W."/>
            <person name="Kim K.R."/>
            <person name="Baek J.H."/>
            <person name="Jeon C.O."/>
        </authorList>
    </citation>
    <scope>NUCLEOTIDE SEQUENCE [LARGE SCALE GENOMIC DNA]</scope>
    <source>
        <strain evidence="3 4">16-MA</strain>
    </source>
</reference>
<dbReference type="PANTHER" id="PTHR34595:SF2">
    <property type="entry name" value="BLR2978 PROTEIN"/>
    <property type="match status" value="1"/>
</dbReference>
<dbReference type="RefSeq" id="WP_226750043.1">
    <property type="nucleotide sequence ID" value="NZ_JAEINI020000002.1"/>
</dbReference>
<feature type="domain" description="Circularly permuted ATP-grasp type 2" evidence="2">
    <location>
        <begin position="58"/>
        <end position="417"/>
    </location>
</feature>
<dbReference type="EMBL" id="JAEINI020000002">
    <property type="protein sequence ID" value="MCB5225949.1"/>
    <property type="molecule type" value="Genomic_DNA"/>
</dbReference>
<evidence type="ECO:0000259" key="2">
    <source>
        <dbReference type="Pfam" id="PF14403"/>
    </source>
</evidence>
<dbReference type="Proteomes" id="UP000633814">
    <property type="component" value="Unassembled WGS sequence"/>
</dbReference>
<dbReference type="Gene3D" id="3.40.50.11290">
    <property type="match status" value="1"/>
</dbReference>
<dbReference type="InterPro" id="IPR007296">
    <property type="entry name" value="DUF403"/>
</dbReference>
<evidence type="ECO:0000259" key="1">
    <source>
        <dbReference type="Pfam" id="PF04168"/>
    </source>
</evidence>
<sequence>MPAVNAPPSSTEQLLAWFAKFPLALRSRWYDDIQHQLRENGANFDRWQKPGRKLDLYPWLISTADWQQVQAGIAQRHQLLALILQDLYGPQQLVQSGIIPAELLFSNPQFLFESAGLVQQPEQWLPLLATDLGFDHHGQVCAFADSCKAPAGLGFALEHRLALKQSIPELQQLRAKAHLSGFFRQLRFFLQQQGNGIAAILTHGARDEAYFEQAFLANYLDLALVHGADLMFSEQRIWLKTLSGLQPVSALMRFLDDRLTDPLELDSEGAGVAGLLHSIRQQQLFCANPPGTALLDSGILLPFLTAAADYFWQKPLLLNTVKAYWCKETQPLQQVLKNPEQFLLHDLSAQQQYAADNTCALLQRPADFIARQKLSLHMQPCYDQQNPTWQLPAVLRTFSLYQSNHPPLLLPGGFARLGELSQIQLPVIAQDGSELSKDVWVLGMDQPTESLLQPSYNSMPLSREAGLLPSRVAEHLFWLGRYNERLNLLIRALRVALPLLPPTQATQTEQQLYCFIDFCLLANGSPPRKVNEPISVALAQLFSPSNPLSVIGLLKNLIYNAQSVREYFSEDTWLLLDKLQATVYQWPQTPDLQQPMTIIYLLDEMVLLQTAIYGLNNETMSRTQALRFMDIGQHLERALQTSLLLQRIYSQNLPSAGVMEALLRMADTLMTYRRRYRSELNPMAILDLLLLDTTTPRSVGYQISRLHRQTRALPELTSADRQHLPVLTTELSQLLEQVSTQQLDANYPSCLTLHAQLGQLQYLLRQLSNELSLCYFTHAHRSSPWSMS</sequence>
<dbReference type="PANTHER" id="PTHR34595">
    <property type="entry name" value="BLR5612 PROTEIN"/>
    <property type="match status" value="1"/>
</dbReference>
<keyword evidence="4" id="KW-1185">Reference proteome</keyword>
<evidence type="ECO:0000313" key="3">
    <source>
        <dbReference type="EMBL" id="MCB5225949.1"/>
    </source>
</evidence>
<dbReference type="SUPFAM" id="SSF56059">
    <property type="entry name" value="Glutathione synthetase ATP-binding domain-like"/>
    <property type="match status" value="1"/>
</dbReference>
<protein>
    <submittedName>
        <fullName evidence="3">Circularly permuted type 2 ATP-grasp protein</fullName>
    </submittedName>
</protein>
<dbReference type="Pfam" id="PF04168">
    <property type="entry name" value="Alpha-E"/>
    <property type="match status" value="1"/>
</dbReference>
<dbReference type="InterPro" id="IPR025841">
    <property type="entry name" value="CP_ATPgrasp_2"/>
</dbReference>
<feature type="domain" description="DUF403" evidence="1">
    <location>
        <begin position="468"/>
        <end position="776"/>
    </location>
</feature>
<dbReference type="InterPro" id="IPR051680">
    <property type="entry name" value="ATP-dep_Glu-Cys_Ligase-2"/>
</dbReference>
<dbReference type="Pfam" id="PF14403">
    <property type="entry name" value="CP_ATPgrasp_2"/>
    <property type="match status" value="1"/>
</dbReference>
<proteinExistence type="predicted"/>
<name>A0ABS8C0V8_9ALTE</name>
<accession>A0ABS8C0V8</accession>
<comment type="caution">
    <text evidence="3">The sequence shown here is derived from an EMBL/GenBank/DDBJ whole genome shotgun (WGS) entry which is preliminary data.</text>
</comment>